<dbReference type="STRING" id="1693.BMIN_1249"/>
<keyword evidence="2" id="KW-1185">Reference proteome</keyword>
<evidence type="ECO:0000313" key="1">
    <source>
        <dbReference type="EMBL" id="KFI73986.1"/>
    </source>
</evidence>
<gene>
    <name evidence="1" type="ORF">BMIN_1249</name>
</gene>
<comment type="caution">
    <text evidence="1">The sequence shown here is derived from an EMBL/GenBank/DDBJ whole genome shotgun (WGS) entry which is preliminary data.</text>
</comment>
<dbReference type="EMBL" id="JGZD01000004">
    <property type="protein sequence ID" value="KFI73986.1"/>
    <property type="molecule type" value="Genomic_DNA"/>
</dbReference>
<protein>
    <submittedName>
        <fullName evidence="1">Uncharacterized protein</fullName>
    </submittedName>
</protein>
<accession>A0A087BSI6</accession>
<dbReference type="AlphaFoldDB" id="A0A087BSI6"/>
<evidence type="ECO:0000313" key="2">
    <source>
        <dbReference type="Proteomes" id="UP000029014"/>
    </source>
</evidence>
<name>A0A087BSI6_9BIFI</name>
<reference evidence="1 2" key="1">
    <citation type="submission" date="2014-03" db="EMBL/GenBank/DDBJ databases">
        <title>Genomics of Bifidobacteria.</title>
        <authorList>
            <person name="Ventura M."/>
            <person name="Milani C."/>
            <person name="Lugli G.A."/>
        </authorList>
    </citation>
    <scope>NUCLEOTIDE SEQUENCE [LARGE SCALE GENOMIC DNA]</scope>
    <source>
        <strain evidence="1 2">LMG 11592</strain>
    </source>
</reference>
<proteinExistence type="predicted"/>
<dbReference type="Proteomes" id="UP000029014">
    <property type="component" value="Unassembled WGS sequence"/>
</dbReference>
<organism evidence="1 2">
    <name type="scientific">Bifidobacterium minimum</name>
    <dbReference type="NCBI Taxonomy" id="1693"/>
    <lineage>
        <taxon>Bacteria</taxon>
        <taxon>Bacillati</taxon>
        <taxon>Actinomycetota</taxon>
        <taxon>Actinomycetes</taxon>
        <taxon>Bifidobacteriales</taxon>
        <taxon>Bifidobacteriaceae</taxon>
        <taxon>Bifidobacterium</taxon>
    </lineage>
</organism>
<sequence length="45" mass="5420">MRFATYDKKKYHYRRSVLIESTVSIDYSAEYLLYNRKKAVIAVTQ</sequence>